<sequence>MWVQFKDKRCNANMFYVCVVYLPPENSTRAVNVHEFMETLMTHIYTIPQGNLFYLCGDFNSRCSDFSDSIEGIDCLPERDIVDFQTNGYGNIFCDFLIDVNCCILNGRKTFTNDFTFVSTRGSSVVDYCILPYEMLDSFNSFSVTRATTIIQSLGEPGRYDLRKIVPDHSLLTWNMCLYFPIEDQVSKNKDKNQTVTKIIKYDTKSLPENWLIGDSIVTEINRVILQLEQSEASQQNIDKMYENFVSVLKTEMSEKLSSKEIRISNAFNNKARKCKKPWWNSELTMLWNDVCKAEKNWNKCRLSNKKRELRHIFVQKRKLFDRGVQRSKRQYWHSMQEELINSQGNPKEFWRKIGRIGVGSERQNTIPMEIKLNDGSICDDKDIVINKWKYDFEEMLNKNSDTSISNEIENCNSDIICDEILDGEITSSEVYNVVKISKCGKSPGVDDIPVELYKNPTALNALIRVFNICYNSGKVPAMWNKCIITPIPKSSTADPRDPMSYRGISLAPVAYKLYCGVLNARLTGKLTELEVINDEQNGFRKSRSTIDHLSTLTTIIETRKLCKLSTFCAFVDLKKAYDWVIKGRKDNLSAKFEKSTN</sequence>
<proteinExistence type="predicted"/>
<dbReference type="Gene3D" id="3.60.10.10">
    <property type="entry name" value="Endonuclease/exonuclease/phosphatase"/>
    <property type="match status" value="1"/>
</dbReference>
<name>A0A8S3R621_MYTED</name>
<dbReference type="Proteomes" id="UP000683360">
    <property type="component" value="Unassembled WGS sequence"/>
</dbReference>
<evidence type="ECO:0000313" key="2">
    <source>
        <dbReference type="Proteomes" id="UP000683360"/>
    </source>
</evidence>
<dbReference type="EMBL" id="CAJPWZ010000886">
    <property type="protein sequence ID" value="CAG2202333.1"/>
    <property type="molecule type" value="Genomic_DNA"/>
</dbReference>
<dbReference type="InterPro" id="IPR036691">
    <property type="entry name" value="Endo/exonu/phosph_ase_sf"/>
</dbReference>
<evidence type="ECO:0000313" key="1">
    <source>
        <dbReference type="EMBL" id="CAG2202333.1"/>
    </source>
</evidence>
<dbReference type="SUPFAM" id="SSF56219">
    <property type="entry name" value="DNase I-like"/>
    <property type="match status" value="1"/>
</dbReference>
<gene>
    <name evidence="1" type="ORF">MEDL_16889</name>
</gene>
<keyword evidence="2" id="KW-1185">Reference proteome</keyword>
<comment type="caution">
    <text evidence="1">The sequence shown here is derived from an EMBL/GenBank/DDBJ whole genome shotgun (WGS) entry which is preliminary data.</text>
</comment>
<accession>A0A8S3R621</accession>
<organism evidence="1 2">
    <name type="scientific">Mytilus edulis</name>
    <name type="common">Blue mussel</name>
    <dbReference type="NCBI Taxonomy" id="6550"/>
    <lineage>
        <taxon>Eukaryota</taxon>
        <taxon>Metazoa</taxon>
        <taxon>Spiralia</taxon>
        <taxon>Lophotrochozoa</taxon>
        <taxon>Mollusca</taxon>
        <taxon>Bivalvia</taxon>
        <taxon>Autobranchia</taxon>
        <taxon>Pteriomorphia</taxon>
        <taxon>Mytilida</taxon>
        <taxon>Mytiloidea</taxon>
        <taxon>Mytilidae</taxon>
        <taxon>Mytilinae</taxon>
        <taxon>Mytilus</taxon>
    </lineage>
</organism>
<dbReference type="OrthoDB" id="6154646at2759"/>
<dbReference type="AlphaFoldDB" id="A0A8S3R621"/>
<evidence type="ECO:0008006" key="3">
    <source>
        <dbReference type="Google" id="ProtNLM"/>
    </source>
</evidence>
<reference evidence="1" key="1">
    <citation type="submission" date="2021-03" db="EMBL/GenBank/DDBJ databases">
        <authorList>
            <person name="Bekaert M."/>
        </authorList>
    </citation>
    <scope>NUCLEOTIDE SEQUENCE</scope>
</reference>
<protein>
    <recommendedName>
        <fullName evidence="3">Reverse transcriptase domain-containing protein</fullName>
    </recommendedName>
</protein>
<dbReference type="PANTHER" id="PTHR19446">
    <property type="entry name" value="REVERSE TRANSCRIPTASES"/>
    <property type="match status" value="1"/>
</dbReference>